<dbReference type="Proteomes" id="UP001446871">
    <property type="component" value="Unassembled WGS sequence"/>
</dbReference>
<keyword evidence="2" id="KW-1185">Reference proteome</keyword>
<organism evidence="1 2">
    <name type="scientific">Apiospora saccharicola</name>
    <dbReference type="NCBI Taxonomy" id="335842"/>
    <lineage>
        <taxon>Eukaryota</taxon>
        <taxon>Fungi</taxon>
        <taxon>Dikarya</taxon>
        <taxon>Ascomycota</taxon>
        <taxon>Pezizomycotina</taxon>
        <taxon>Sordariomycetes</taxon>
        <taxon>Xylariomycetidae</taxon>
        <taxon>Amphisphaeriales</taxon>
        <taxon>Apiosporaceae</taxon>
        <taxon>Apiospora</taxon>
    </lineage>
</organism>
<sequence length="155" mass="16969">MELIIPVQIVSGSHPSPIPILALALYVFLHDGAVDIRVFPVQPVRQCHTAPLPLVLSPRHERDTRKNSSRPFLFLVGVVALHQKPGHLAGVLFGEERLRILFRAETWLLAVDNVGVLPAAFAGHLGTEGEVFQLAWGAGAQRFQAVPRPAIILPF</sequence>
<accession>A0ABR1U5L9</accession>
<dbReference type="EMBL" id="JAQQWM010000008">
    <property type="protein sequence ID" value="KAK8054158.1"/>
    <property type="molecule type" value="Genomic_DNA"/>
</dbReference>
<evidence type="ECO:0000313" key="2">
    <source>
        <dbReference type="Proteomes" id="UP001446871"/>
    </source>
</evidence>
<protein>
    <submittedName>
        <fullName evidence="1">Uncharacterized protein</fullName>
    </submittedName>
</protein>
<reference evidence="1 2" key="1">
    <citation type="submission" date="2023-01" db="EMBL/GenBank/DDBJ databases">
        <title>Analysis of 21 Apiospora genomes using comparative genomics revels a genus with tremendous synthesis potential of carbohydrate active enzymes and secondary metabolites.</title>
        <authorList>
            <person name="Sorensen T."/>
        </authorList>
    </citation>
    <scope>NUCLEOTIDE SEQUENCE [LARGE SCALE GENOMIC DNA]</scope>
    <source>
        <strain evidence="1 2">CBS 83171</strain>
    </source>
</reference>
<gene>
    <name evidence="1" type="ORF">PG996_013459</name>
</gene>
<comment type="caution">
    <text evidence="1">The sequence shown here is derived from an EMBL/GenBank/DDBJ whole genome shotgun (WGS) entry which is preliminary data.</text>
</comment>
<evidence type="ECO:0000313" key="1">
    <source>
        <dbReference type="EMBL" id="KAK8054158.1"/>
    </source>
</evidence>
<proteinExistence type="predicted"/>
<name>A0ABR1U5L9_9PEZI</name>